<evidence type="ECO:0000313" key="1">
    <source>
        <dbReference type="EMBL" id="KKM00503.1"/>
    </source>
</evidence>
<comment type="caution">
    <text evidence="1">The sequence shown here is derived from an EMBL/GenBank/DDBJ whole genome shotgun (WGS) entry which is preliminary data.</text>
</comment>
<dbReference type="EMBL" id="LAZR01017419">
    <property type="protein sequence ID" value="KKM00503.1"/>
    <property type="molecule type" value="Genomic_DNA"/>
</dbReference>
<organism evidence="1">
    <name type="scientific">marine sediment metagenome</name>
    <dbReference type="NCBI Taxonomy" id="412755"/>
    <lineage>
        <taxon>unclassified sequences</taxon>
        <taxon>metagenomes</taxon>
        <taxon>ecological metagenomes</taxon>
    </lineage>
</organism>
<sequence length="142" mass="15411">MNIGTHFKEGSSRLGYLPVNCKHCSAGVVNLEESGLNWNGGDSVIHPHLHVNLVYRCADCDAQFVVRGRLFPADLYYGDLQADGLILDESPETQSARRQMLGLCYEGSKQEGRSVLRTGQSIIEGAPAHGPEVELAGVPFEA</sequence>
<proteinExistence type="predicted"/>
<name>A0A0F9JNH6_9ZZZZ</name>
<gene>
    <name evidence="1" type="ORF">LCGC14_1803750</name>
</gene>
<accession>A0A0F9JNH6</accession>
<protein>
    <submittedName>
        <fullName evidence="1">Uncharacterized protein</fullName>
    </submittedName>
</protein>
<dbReference type="AlphaFoldDB" id="A0A0F9JNH6"/>
<reference evidence="1" key="1">
    <citation type="journal article" date="2015" name="Nature">
        <title>Complex archaea that bridge the gap between prokaryotes and eukaryotes.</title>
        <authorList>
            <person name="Spang A."/>
            <person name="Saw J.H."/>
            <person name="Jorgensen S.L."/>
            <person name="Zaremba-Niedzwiedzka K."/>
            <person name="Martijn J."/>
            <person name="Lind A.E."/>
            <person name="van Eijk R."/>
            <person name="Schleper C."/>
            <person name="Guy L."/>
            <person name="Ettema T.J."/>
        </authorList>
    </citation>
    <scope>NUCLEOTIDE SEQUENCE</scope>
</reference>